<comment type="caution">
    <text evidence="1">The sequence shown here is derived from an EMBL/GenBank/DDBJ whole genome shotgun (WGS) entry which is preliminary data.</text>
</comment>
<dbReference type="AlphaFoldDB" id="A0A163PTN1"/>
<dbReference type="PATRIC" id="fig|43678.3.peg.3990"/>
<accession>A0A163PTN1</accession>
<evidence type="ECO:0000313" key="3">
    <source>
        <dbReference type="Proteomes" id="UP000076447"/>
    </source>
</evidence>
<evidence type="ECO:0000313" key="1">
    <source>
        <dbReference type="EMBL" id="KZM33502.1"/>
    </source>
</evidence>
<gene>
    <name evidence="2" type="ORF">OERS_38770</name>
    <name evidence="1" type="ORF">OJAG_38220</name>
</gene>
<proteinExistence type="predicted"/>
<organism evidence="1 3">
    <name type="scientific">Oerskovia enterophila</name>
    <dbReference type="NCBI Taxonomy" id="43678"/>
    <lineage>
        <taxon>Bacteria</taxon>
        <taxon>Bacillati</taxon>
        <taxon>Actinomycetota</taxon>
        <taxon>Actinomycetes</taxon>
        <taxon>Micrococcales</taxon>
        <taxon>Cellulomonadaceae</taxon>
        <taxon>Oerskovia</taxon>
    </lineage>
</organism>
<dbReference type="Proteomes" id="UP000076447">
    <property type="component" value="Unassembled WGS sequence"/>
</dbReference>
<dbReference type="Proteomes" id="UP000093412">
    <property type="component" value="Unassembled WGS sequence"/>
</dbReference>
<name>A0A163PTN1_9CELL</name>
<reference evidence="2 4" key="2">
    <citation type="submission" date="2016-06" db="EMBL/GenBank/DDBJ databases">
        <title>Genome sequence of Oerskovia enterophila DSM 43852.</title>
        <authorList>
            <person name="Poehlein A."/>
            <person name="Jag V."/>
            <person name="Bengelsdorf F.R."/>
            <person name="Daniel R."/>
            <person name="Duerre P."/>
        </authorList>
    </citation>
    <scope>NUCLEOTIDE SEQUENCE [LARGE SCALE GENOMIC DNA]</scope>
    <source>
        <strain evidence="2 4">DSM 43852</strain>
    </source>
</reference>
<dbReference type="EMBL" id="LRIE01000085">
    <property type="protein sequence ID" value="KZM33502.1"/>
    <property type="molecule type" value="Genomic_DNA"/>
</dbReference>
<evidence type="ECO:0000313" key="4">
    <source>
        <dbReference type="Proteomes" id="UP000093412"/>
    </source>
</evidence>
<evidence type="ECO:0000313" key="2">
    <source>
        <dbReference type="EMBL" id="OCI29452.1"/>
    </source>
</evidence>
<reference evidence="1 3" key="1">
    <citation type="submission" date="2016-01" db="EMBL/GenBank/DDBJ databases">
        <title>Genome sequence of Oerskovia enterophila VJag, an agar and cellulose degrading bacterium.</title>
        <authorList>
            <person name="Poehlein A."/>
            <person name="Jag V."/>
            <person name="Bengelsdorf F."/>
            <person name="Duerre P."/>
            <person name="Daniel R."/>
        </authorList>
    </citation>
    <scope>NUCLEOTIDE SEQUENCE [LARGE SCALE GENOMIC DNA]</scope>
    <source>
        <strain evidence="1 3">VJag</strain>
    </source>
</reference>
<protein>
    <submittedName>
        <fullName evidence="1">Uncharacterized protein</fullName>
    </submittedName>
</protein>
<dbReference type="STRING" id="43678.OJAG_38220"/>
<dbReference type="EMBL" id="MAQA01000076">
    <property type="protein sequence ID" value="OCI29452.1"/>
    <property type="molecule type" value="Genomic_DNA"/>
</dbReference>
<sequence>MGMDLRPGYPQPAVDSLLAEWQAASMDSVWLRPGDWYHPAVEALAEALTDGRPTAPAADRLGEARGHVGISMGETIDDLACLFGAWGTQPELDTLRALSTGWVRGNEPSLLVPLTTDPRSGLATPEYLVQRLRETYGAGERSGRPASRTHCLLLVDVAVDRIDGWQKVARAAAMGKIFTEVFGTGHPVATLGGGVYAALCERGADLEPLRSELRHRIERTALSYGVTAVLRRPPRVWVEPLPTAHAGAASLLQALGR</sequence>
<keyword evidence="4" id="KW-1185">Reference proteome</keyword>